<dbReference type="Proteomes" id="UP000317557">
    <property type="component" value="Unassembled WGS sequence"/>
</dbReference>
<accession>A0A521EDW1</accession>
<gene>
    <name evidence="1" type="ORF">SAMN06265219_111135</name>
</gene>
<dbReference type="AlphaFoldDB" id="A0A521EDW1"/>
<keyword evidence="2" id="KW-1185">Reference proteome</keyword>
<protein>
    <submittedName>
        <fullName evidence="1">Uncharacterized protein</fullName>
    </submittedName>
</protein>
<dbReference type="EMBL" id="FXTP01000011">
    <property type="protein sequence ID" value="SMO82109.1"/>
    <property type="molecule type" value="Genomic_DNA"/>
</dbReference>
<name>A0A521EDW1_9BACT</name>
<proteinExistence type="predicted"/>
<reference evidence="1 2" key="1">
    <citation type="submission" date="2017-05" db="EMBL/GenBank/DDBJ databases">
        <authorList>
            <person name="Varghese N."/>
            <person name="Submissions S."/>
        </authorList>
    </citation>
    <scope>NUCLEOTIDE SEQUENCE [LARGE SCALE GENOMIC DNA]</scope>
    <source>
        <strain evidence="1 2">DSM 21985</strain>
    </source>
</reference>
<sequence>MLFTGNAEAAQKEINLVRGEVVTELTSTVLIVNMPLWVDAEELEYSTPNRPQGLDLVSDLMVEVWCRKNPEQMKDMLEYKCAGESITLREFHNKKQLVTQRCGIR</sequence>
<evidence type="ECO:0000313" key="1">
    <source>
        <dbReference type="EMBL" id="SMO82109.1"/>
    </source>
</evidence>
<organism evidence="1 2">
    <name type="scientific">Gracilimonas mengyeensis</name>
    <dbReference type="NCBI Taxonomy" id="1302730"/>
    <lineage>
        <taxon>Bacteria</taxon>
        <taxon>Pseudomonadati</taxon>
        <taxon>Balneolota</taxon>
        <taxon>Balneolia</taxon>
        <taxon>Balneolales</taxon>
        <taxon>Balneolaceae</taxon>
        <taxon>Gracilimonas</taxon>
    </lineage>
</organism>
<evidence type="ECO:0000313" key="2">
    <source>
        <dbReference type="Proteomes" id="UP000317557"/>
    </source>
</evidence>